<evidence type="ECO:0000256" key="3">
    <source>
        <dbReference type="ARBA" id="ARBA00023163"/>
    </source>
</evidence>
<sequence>MDQGHPGGRGSLTVGRIVEEATALADEGGLAALSMRALGRRLGVEGMAVYHHVANKEALLDALTDEVFREIALPAGEDWRTGLRARSVSERLVLRRHPWAIGLVETRTAPGPTTLGHQDHVIGYLRGAGFSPRAAAQVLAFLDAYVYGFVLQELALPADPTPVVRAVRERPGSTPFPHLEAVITEVVDAGYDFADEFEVGLDLLLDAMGALRG</sequence>
<reference evidence="6" key="1">
    <citation type="submission" date="2021-02" db="EMBL/GenBank/DDBJ databases">
        <title>Phycicoccus sp. MQZ13P-5T, whole genome shotgun sequence.</title>
        <authorList>
            <person name="Tuo L."/>
        </authorList>
    </citation>
    <scope>NUCLEOTIDE SEQUENCE</scope>
    <source>
        <strain evidence="6">MQZ13P-5</strain>
    </source>
</reference>
<keyword evidence="1" id="KW-0805">Transcription regulation</keyword>
<organism evidence="6 7">
    <name type="scientific">Phycicoccus sonneratiae</name>
    <dbReference type="NCBI Taxonomy" id="2807628"/>
    <lineage>
        <taxon>Bacteria</taxon>
        <taxon>Bacillati</taxon>
        <taxon>Actinomycetota</taxon>
        <taxon>Actinomycetes</taxon>
        <taxon>Micrococcales</taxon>
        <taxon>Intrasporangiaceae</taxon>
        <taxon>Phycicoccus</taxon>
    </lineage>
</organism>
<dbReference type="InterPro" id="IPR004111">
    <property type="entry name" value="Repressor_TetR_C"/>
</dbReference>
<evidence type="ECO:0000259" key="5">
    <source>
        <dbReference type="PROSITE" id="PS50977"/>
    </source>
</evidence>
<dbReference type="Gene3D" id="1.10.357.10">
    <property type="entry name" value="Tetracycline Repressor, domain 2"/>
    <property type="match status" value="1"/>
</dbReference>
<dbReference type="Pfam" id="PF02909">
    <property type="entry name" value="TetR_C_1"/>
    <property type="match status" value="1"/>
</dbReference>
<dbReference type="InterPro" id="IPR009057">
    <property type="entry name" value="Homeodomain-like_sf"/>
</dbReference>
<dbReference type="InterPro" id="IPR001647">
    <property type="entry name" value="HTH_TetR"/>
</dbReference>
<comment type="caution">
    <text evidence="6">The sequence shown here is derived from an EMBL/GenBank/DDBJ whole genome shotgun (WGS) entry which is preliminary data.</text>
</comment>
<accession>A0ABS2CHF4</accession>
<dbReference type="RefSeq" id="WP_204129765.1">
    <property type="nucleotide sequence ID" value="NZ_JAFDVD010000003.1"/>
</dbReference>
<dbReference type="InterPro" id="IPR036271">
    <property type="entry name" value="Tet_transcr_reg_TetR-rel_C_sf"/>
</dbReference>
<dbReference type="PANTHER" id="PTHR30055:SF151">
    <property type="entry name" value="TRANSCRIPTIONAL REGULATORY PROTEIN"/>
    <property type="match status" value="1"/>
</dbReference>
<keyword evidence="7" id="KW-1185">Reference proteome</keyword>
<dbReference type="InterPro" id="IPR050109">
    <property type="entry name" value="HTH-type_TetR-like_transc_reg"/>
</dbReference>
<evidence type="ECO:0000256" key="2">
    <source>
        <dbReference type="ARBA" id="ARBA00023125"/>
    </source>
</evidence>
<name>A0ABS2CHF4_9MICO</name>
<dbReference type="SUPFAM" id="SSF46689">
    <property type="entry name" value="Homeodomain-like"/>
    <property type="match status" value="1"/>
</dbReference>
<protein>
    <submittedName>
        <fullName evidence="6">TetR/AcrR family transcriptional regulator C-terminal domain-containing protein</fullName>
    </submittedName>
</protein>
<feature type="domain" description="HTH tetR-type" evidence="5">
    <location>
        <begin position="11"/>
        <end position="71"/>
    </location>
</feature>
<proteinExistence type="predicted"/>
<dbReference type="SUPFAM" id="SSF48498">
    <property type="entry name" value="Tetracyclin repressor-like, C-terminal domain"/>
    <property type="match status" value="1"/>
</dbReference>
<keyword evidence="3" id="KW-0804">Transcription</keyword>
<dbReference type="EMBL" id="JAFDVD010000003">
    <property type="protein sequence ID" value="MBM6399303.1"/>
    <property type="molecule type" value="Genomic_DNA"/>
</dbReference>
<feature type="DNA-binding region" description="H-T-H motif" evidence="4">
    <location>
        <begin position="34"/>
        <end position="53"/>
    </location>
</feature>
<evidence type="ECO:0000313" key="7">
    <source>
        <dbReference type="Proteomes" id="UP001430172"/>
    </source>
</evidence>
<dbReference type="PANTHER" id="PTHR30055">
    <property type="entry name" value="HTH-TYPE TRANSCRIPTIONAL REGULATOR RUTR"/>
    <property type="match status" value="1"/>
</dbReference>
<dbReference type="Gene3D" id="1.10.10.60">
    <property type="entry name" value="Homeodomain-like"/>
    <property type="match status" value="1"/>
</dbReference>
<dbReference type="Pfam" id="PF00440">
    <property type="entry name" value="TetR_N"/>
    <property type="match status" value="1"/>
</dbReference>
<dbReference type="PROSITE" id="PS50977">
    <property type="entry name" value="HTH_TETR_2"/>
    <property type="match status" value="1"/>
</dbReference>
<evidence type="ECO:0000256" key="1">
    <source>
        <dbReference type="ARBA" id="ARBA00023015"/>
    </source>
</evidence>
<gene>
    <name evidence="6" type="ORF">JQN70_02770</name>
</gene>
<keyword evidence="2 4" id="KW-0238">DNA-binding</keyword>
<dbReference type="Proteomes" id="UP001430172">
    <property type="component" value="Unassembled WGS sequence"/>
</dbReference>
<evidence type="ECO:0000313" key="6">
    <source>
        <dbReference type="EMBL" id="MBM6399303.1"/>
    </source>
</evidence>
<evidence type="ECO:0000256" key="4">
    <source>
        <dbReference type="PROSITE-ProRule" id="PRU00335"/>
    </source>
</evidence>